<evidence type="ECO:0000259" key="3">
    <source>
        <dbReference type="Pfam" id="PF14018"/>
    </source>
</evidence>
<dbReference type="InterPro" id="IPR025328">
    <property type="entry name" value="DUF4234"/>
</dbReference>
<keyword evidence="5" id="KW-1185">Reference proteome</keyword>
<reference evidence="4" key="1">
    <citation type="submission" date="2023-02" db="EMBL/GenBank/DDBJ databases">
        <title>Nocardiopsis ansamitocini NBRC 112285.</title>
        <authorList>
            <person name="Ichikawa N."/>
            <person name="Sato H."/>
            <person name="Tonouchi N."/>
        </authorList>
    </citation>
    <scope>NUCLEOTIDE SEQUENCE</scope>
    <source>
        <strain evidence="4">NBRC 112285</strain>
    </source>
</reference>
<dbReference type="AlphaFoldDB" id="A0A9W6UHD1"/>
<feature type="domain" description="DUF4234" evidence="3">
    <location>
        <begin position="53"/>
        <end position="117"/>
    </location>
</feature>
<dbReference type="Pfam" id="PF14018">
    <property type="entry name" value="DUF4234"/>
    <property type="match status" value="1"/>
</dbReference>
<dbReference type="Proteomes" id="UP001165092">
    <property type="component" value="Unassembled WGS sequence"/>
</dbReference>
<evidence type="ECO:0000313" key="4">
    <source>
        <dbReference type="EMBL" id="GLU46504.1"/>
    </source>
</evidence>
<feature type="transmembrane region" description="Helical" evidence="2">
    <location>
        <begin position="51"/>
        <end position="70"/>
    </location>
</feature>
<organism evidence="4 5">
    <name type="scientific">Nocardiopsis ansamitocini</name>
    <dbReference type="NCBI Taxonomy" id="1670832"/>
    <lineage>
        <taxon>Bacteria</taxon>
        <taxon>Bacillati</taxon>
        <taxon>Actinomycetota</taxon>
        <taxon>Actinomycetes</taxon>
        <taxon>Streptosporangiales</taxon>
        <taxon>Nocardiopsidaceae</taxon>
        <taxon>Nocardiopsis</taxon>
    </lineage>
</organism>
<sequence length="161" mass="16919">MASLRSAASPAHGFGHPPPEGSSMSGPHPGDQRQAASGPIRHPLGKVRGPVSVWLLSIITFGIYSLVWHYSGDRELWDFAPEAVEVSPGVCLFAVTLGSFIVVPPFVSVLNTGGRIAKAQGLAGLSDLASGGIGILLMFVFGLTPLYYQSQLNKVWHANGA</sequence>
<protein>
    <recommendedName>
        <fullName evidence="3">DUF4234 domain-containing protein</fullName>
    </recommendedName>
</protein>
<comment type="caution">
    <text evidence="4">The sequence shown here is derived from an EMBL/GenBank/DDBJ whole genome shotgun (WGS) entry which is preliminary data.</text>
</comment>
<name>A0A9W6UHD1_9ACTN</name>
<feature type="region of interest" description="Disordered" evidence="1">
    <location>
        <begin position="1"/>
        <end position="43"/>
    </location>
</feature>
<evidence type="ECO:0000256" key="1">
    <source>
        <dbReference type="SAM" id="MobiDB-lite"/>
    </source>
</evidence>
<dbReference type="EMBL" id="BSQG01000001">
    <property type="protein sequence ID" value="GLU46504.1"/>
    <property type="molecule type" value="Genomic_DNA"/>
</dbReference>
<keyword evidence="2" id="KW-1133">Transmembrane helix</keyword>
<keyword evidence="2" id="KW-0472">Membrane</keyword>
<gene>
    <name evidence="4" type="ORF">Nans01_08550</name>
</gene>
<feature type="transmembrane region" description="Helical" evidence="2">
    <location>
        <begin position="90"/>
        <end position="110"/>
    </location>
</feature>
<feature type="transmembrane region" description="Helical" evidence="2">
    <location>
        <begin position="122"/>
        <end position="148"/>
    </location>
</feature>
<evidence type="ECO:0000313" key="5">
    <source>
        <dbReference type="Proteomes" id="UP001165092"/>
    </source>
</evidence>
<keyword evidence="2" id="KW-0812">Transmembrane</keyword>
<accession>A0A9W6UHD1</accession>
<evidence type="ECO:0000256" key="2">
    <source>
        <dbReference type="SAM" id="Phobius"/>
    </source>
</evidence>
<proteinExistence type="predicted"/>